<dbReference type="RefSeq" id="WP_204776693.1">
    <property type="nucleotide sequence ID" value="NZ_JACJJQ010000027.1"/>
</dbReference>
<dbReference type="Proteomes" id="UP000776629">
    <property type="component" value="Unassembled WGS sequence"/>
</dbReference>
<sequence>MKIIKQTLTIILTFWMVLMAGLVPALATTQTPKFNARATLMVDAQTGQILQEQNADQKLPIASLSKLLTVLVIQDEINHHQLSWQTKVKITPAVGEVANNPEYSNAGLTVGKAYSVKELVTTALIKSADGATLALAGAKGDSTATFNQKLQKKAKQLGVNNATIVNAVGLQNGDLPKSLQVKGVKSSAENMMTASDVAKIASVLVNNEPQLAQIASQPTFTLTGKAGTLATTNKLLTDAAYQVAKVKYTGLKTGTSNAAGYCLATAATYQGRKIITIVLHANGQSDDRFTVTQAMYRWLVRQNLQPQKLALTEDVQNVKVTGGLPTEVNVTAPKLVVWGKQTTSNAAPRMTIKLIKSLARGELLRAPVGANQVIGTVYAQENGIATLDTKGLKAPIETSIPVRQANFFQILWHQIIEDN</sequence>
<keyword evidence="5" id="KW-0573">Peptidoglycan synthesis</keyword>
<evidence type="ECO:0000256" key="3">
    <source>
        <dbReference type="ARBA" id="ARBA00022801"/>
    </source>
</evidence>
<keyword evidence="9" id="KW-0645">Protease</keyword>
<organism evidence="9 10">
    <name type="scientific">Limosilactobacillus alvi</name>
    <dbReference type="NCBI Taxonomy" id="990412"/>
    <lineage>
        <taxon>Bacteria</taxon>
        <taxon>Bacillati</taxon>
        <taxon>Bacillota</taxon>
        <taxon>Bacilli</taxon>
        <taxon>Lactobacillales</taxon>
        <taxon>Lactobacillaceae</taxon>
        <taxon>Limosilactobacillus</taxon>
    </lineage>
</organism>
<proteinExistence type="inferred from homology"/>
<evidence type="ECO:0000256" key="5">
    <source>
        <dbReference type="ARBA" id="ARBA00022984"/>
    </source>
</evidence>
<dbReference type="InterPro" id="IPR012338">
    <property type="entry name" value="Beta-lactam/transpept-like"/>
</dbReference>
<reference evidence="9 10" key="1">
    <citation type="journal article" date="2021" name="Sci. Rep.">
        <title>The distribution of antibiotic resistance genes in chicken gut microbiota commensals.</title>
        <authorList>
            <person name="Juricova H."/>
            <person name="Matiasovicova J."/>
            <person name="Kubasova T."/>
            <person name="Cejkova D."/>
            <person name="Rychlik I."/>
        </authorList>
    </citation>
    <scope>NUCLEOTIDE SEQUENCE [LARGE SCALE GENOMIC DNA]</scope>
    <source>
        <strain evidence="9 10">An810</strain>
    </source>
</reference>
<accession>A0ABS2EQ78</accession>
<dbReference type="SUPFAM" id="SSF56601">
    <property type="entry name" value="beta-lactamase/transpeptidase-like"/>
    <property type="match status" value="1"/>
</dbReference>
<evidence type="ECO:0000256" key="7">
    <source>
        <dbReference type="RuleBase" id="RU004016"/>
    </source>
</evidence>
<dbReference type="PRINTS" id="PR00725">
    <property type="entry name" value="DADACBPTASE1"/>
</dbReference>
<dbReference type="Gene3D" id="3.40.710.10">
    <property type="entry name" value="DD-peptidase/beta-lactamase superfamily"/>
    <property type="match status" value="1"/>
</dbReference>
<evidence type="ECO:0000259" key="8">
    <source>
        <dbReference type="Pfam" id="PF00768"/>
    </source>
</evidence>
<dbReference type="Pfam" id="PF00768">
    <property type="entry name" value="Peptidase_S11"/>
    <property type="match status" value="1"/>
</dbReference>
<feature type="domain" description="Peptidase S11 D-alanyl-D-alanine carboxypeptidase A N-terminal" evidence="8">
    <location>
        <begin position="28"/>
        <end position="282"/>
    </location>
</feature>
<keyword evidence="10" id="KW-1185">Reference proteome</keyword>
<evidence type="ECO:0000256" key="4">
    <source>
        <dbReference type="ARBA" id="ARBA00022960"/>
    </source>
</evidence>
<evidence type="ECO:0000256" key="6">
    <source>
        <dbReference type="ARBA" id="ARBA00023316"/>
    </source>
</evidence>
<dbReference type="InterPro" id="IPR018044">
    <property type="entry name" value="Peptidase_S11"/>
</dbReference>
<comment type="caution">
    <text evidence="9">The sequence shown here is derived from an EMBL/GenBank/DDBJ whole genome shotgun (WGS) entry which is preliminary data.</text>
</comment>
<keyword evidence="3" id="KW-0378">Hydrolase</keyword>
<keyword evidence="9" id="KW-0121">Carboxypeptidase</keyword>
<comment type="similarity">
    <text evidence="1 7">Belongs to the peptidase S11 family.</text>
</comment>
<evidence type="ECO:0000313" key="10">
    <source>
        <dbReference type="Proteomes" id="UP000776629"/>
    </source>
</evidence>
<dbReference type="PANTHER" id="PTHR21581">
    <property type="entry name" value="D-ALANYL-D-ALANINE CARBOXYPEPTIDASE"/>
    <property type="match status" value="1"/>
</dbReference>
<dbReference type="GO" id="GO:0004180">
    <property type="term" value="F:carboxypeptidase activity"/>
    <property type="evidence" value="ECO:0007669"/>
    <property type="project" value="UniProtKB-KW"/>
</dbReference>
<keyword evidence="6" id="KW-0961">Cell wall biogenesis/degradation</keyword>
<evidence type="ECO:0000313" key="9">
    <source>
        <dbReference type="EMBL" id="MBM6754380.1"/>
    </source>
</evidence>
<protein>
    <submittedName>
        <fullName evidence="9">D-alanyl-D-alanine carboxypeptidase</fullName>
    </submittedName>
</protein>
<name>A0ABS2EQ78_9LACO</name>
<evidence type="ECO:0000256" key="1">
    <source>
        <dbReference type="ARBA" id="ARBA00007164"/>
    </source>
</evidence>
<gene>
    <name evidence="9" type="ORF">H5993_06375</name>
</gene>
<keyword evidence="4" id="KW-0133">Cell shape</keyword>
<evidence type="ECO:0000256" key="2">
    <source>
        <dbReference type="ARBA" id="ARBA00022729"/>
    </source>
</evidence>
<keyword evidence="2" id="KW-0732">Signal</keyword>
<dbReference type="PANTHER" id="PTHR21581:SF11">
    <property type="entry name" value="D-ALANYL-D-ALANINE CARBOXYPEPTIDASE DACA"/>
    <property type="match status" value="1"/>
</dbReference>
<dbReference type="InterPro" id="IPR001967">
    <property type="entry name" value="Peptidase_S11_N"/>
</dbReference>
<dbReference type="EMBL" id="JACJJQ010000027">
    <property type="protein sequence ID" value="MBM6754380.1"/>
    <property type="molecule type" value="Genomic_DNA"/>
</dbReference>